<protein>
    <recommendedName>
        <fullName evidence="3">DUF3223 domain-containing protein</fullName>
    </recommendedName>
</protein>
<dbReference type="RefSeq" id="WP_088712610.1">
    <property type="nucleotide sequence ID" value="NZ_NFZT01000001.1"/>
</dbReference>
<organism evidence="1 2">
    <name type="scientific">Pacificimonas flava</name>
    <dbReference type="NCBI Taxonomy" id="1234595"/>
    <lineage>
        <taxon>Bacteria</taxon>
        <taxon>Pseudomonadati</taxon>
        <taxon>Pseudomonadota</taxon>
        <taxon>Alphaproteobacteria</taxon>
        <taxon>Sphingomonadales</taxon>
        <taxon>Sphingosinicellaceae</taxon>
        <taxon>Pacificimonas</taxon>
    </lineage>
</organism>
<dbReference type="AlphaFoldDB" id="A0A219B811"/>
<dbReference type="Pfam" id="PF11523">
    <property type="entry name" value="DUF3223"/>
    <property type="match status" value="1"/>
</dbReference>
<evidence type="ECO:0008006" key="3">
    <source>
        <dbReference type="Google" id="ProtNLM"/>
    </source>
</evidence>
<dbReference type="Gene3D" id="3.10.450.40">
    <property type="match status" value="1"/>
</dbReference>
<accession>A0A219B811</accession>
<dbReference type="EMBL" id="NFZT01000001">
    <property type="protein sequence ID" value="OWV33888.1"/>
    <property type="molecule type" value="Genomic_DNA"/>
</dbReference>
<keyword evidence="2" id="KW-1185">Reference proteome</keyword>
<dbReference type="OrthoDB" id="4177831at2"/>
<gene>
    <name evidence="1" type="ORF">B5C34_10720</name>
</gene>
<name>A0A219B811_9SPHN</name>
<evidence type="ECO:0000313" key="2">
    <source>
        <dbReference type="Proteomes" id="UP000198462"/>
    </source>
</evidence>
<comment type="caution">
    <text evidence="1">The sequence shown here is derived from an EMBL/GenBank/DDBJ whole genome shotgun (WGS) entry which is preliminary data.</text>
</comment>
<dbReference type="Proteomes" id="UP000198462">
    <property type="component" value="Unassembled WGS sequence"/>
</dbReference>
<reference evidence="2" key="1">
    <citation type="submission" date="2017-05" db="EMBL/GenBank/DDBJ databases">
        <authorList>
            <person name="Lin X."/>
        </authorList>
    </citation>
    <scope>NUCLEOTIDE SEQUENCE [LARGE SCALE GENOMIC DNA]</scope>
    <source>
        <strain evidence="2">JLT2012</strain>
    </source>
</reference>
<evidence type="ECO:0000313" key="1">
    <source>
        <dbReference type="EMBL" id="OWV33888.1"/>
    </source>
</evidence>
<sequence>MAKAIDLSNGRAWKTQSAALAHFKDMLARYSDEDVVEDRADHDDLIALLERYDAVIVDGPSKIGDGVDSFFRRRNTGDGYSTPGFWVRRVDGSETDFSYLAAVRGAPKSNAQEFYDACRAAVAADLKAAKARHFKTYGDELGRVPCELTDELITIDAAHIDHAYPTFGQLVLSFRAARGWQHEVPPGTVTVPADSQTTTTFVDPAVVAAFRQFHHGAAILRIVARTRNLAMSAGQRRPKVRRPVVLT</sequence>
<proteinExistence type="predicted"/>